<comment type="caution">
    <text evidence="1">The sequence shown here is derived from an EMBL/GenBank/DDBJ whole genome shotgun (WGS) entry which is preliminary data.</text>
</comment>
<proteinExistence type="predicted"/>
<evidence type="ECO:0008006" key="4">
    <source>
        <dbReference type="Google" id="ProtNLM"/>
    </source>
</evidence>
<evidence type="ECO:0000313" key="3">
    <source>
        <dbReference type="Proteomes" id="UP000223854"/>
    </source>
</evidence>
<dbReference type="RefSeq" id="WP_098926834.1">
    <property type="nucleotide sequence ID" value="NZ_CBCRVC010000006.1"/>
</dbReference>
<keyword evidence="3" id="KW-1185">Reference proteome</keyword>
<dbReference type="EMBL" id="PDLH01000005">
    <property type="protein sequence ID" value="PHH02051.1"/>
    <property type="molecule type" value="Genomic_DNA"/>
</dbReference>
<sequence>MSDYCKNCIHFVLQKVICQTDKGEQVLYEPACMAVRCKREVKKNGRKL</sequence>
<evidence type="ECO:0000313" key="1">
    <source>
        <dbReference type="EMBL" id="PHG98869.1"/>
    </source>
</evidence>
<dbReference type="Proteomes" id="UP000223854">
    <property type="component" value="Unassembled WGS sequence"/>
</dbReference>
<name>A0ABX4K121_CLOSG</name>
<protein>
    <recommendedName>
        <fullName evidence="4">Phage protein</fullName>
    </recommendedName>
</protein>
<reference evidence="1 3" key="1">
    <citation type="submission" date="2017-09" db="EMBL/GenBank/DDBJ databases">
        <title>FDA dAtabase for Regulatory Grade micrObial Sequences (FDA-ARGOS): Supporting development and validation of Infectious Disease Dx tests.</title>
        <authorList>
            <person name="Kerrigan L."/>
            <person name="Long C."/>
            <person name="Tallon L.J."/>
            <person name="Sadzewicz L."/>
            <person name="Ott S."/>
            <person name="Zhao X."/>
            <person name="Nagaraj S."/>
            <person name="Vavikolanu K."/>
            <person name="Aluvathingal J."/>
            <person name="Nadendla S."/>
            <person name="Sichtig H."/>
        </authorList>
    </citation>
    <scope>NUCLEOTIDE SEQUENCE [LARGE SCALE GENOMIC DNA]</scope>
    <source>
        <strain evidence="1 3">FDAARGOS_423</strain>
    </source>
</reference>
<gene>
    <name evidence="2" type="ORF">CRX47_00390</name>
    <name evidence="1" type="ORF">CRX47_03060</name>
</gene>
<accession>A0ABX4K121</accession>
<evidence type="ECO:0000313" key="2">
    <source>
        <dbReference type="EMBL" id="PHH02051.1"/>
    </source>
</evidence>
<organism evidence="1 3">
    <name type="scientific">Clostridium sporogenes</name>
    <dbReference type="NCBI Taxonomy" id="1509"/>
    <lineage>
        <taxon>Bacteria</taxon>
        <taxon>Bacillati</taxon>
        <taxon>Bacillota</taxon>
        <taxon>Clostridia</taxon>
        <taxon>Eubacteriales</taxon>
        <taxon>Clostridiaceae</taxon>
        <taxon>Clostridium</taxon>
    </lineage>
</organism>
<dbReference type="EMBL" id="PDLH01000007">
    <property type="protein sequence ID" value="PHG98869.1"/>
    <property type="molecule type" value="Genomic_DNA"/>
</dbReference>